<evidence type="ECO:0000313" key="3">
    <source>
        <dbReference type="Proteomes" id="UP000002051"/>
    </source>
</evidence>
<name>A0A072V188_MEDTR</name>
<keyword evidence="3" id="KW-1185">Reference proteome</keyword>
<accession>A0A072V188</accession>
<protein>
    <submittedName>
        <fullName evidence="1 2">Uncharacterized protein</fullName>
    </submittedName>
</protein>
<evidence type="ECO:0000313" key="1">
    <source>
        <dbReference type="EMBL" id="KEH35446.1"/>
    </source>
</evidence>
<dbReference type="HOGENOM" id="CLU_3071697_0_0_1"/>
<proteinExistence type="predicted"/>
<reference evidence="2" key="3">
    <citation type="submission" date="2015-04" db="UniProtKB">
        <authorList>
            <consortium name="EnsemblPlants"/>
        </authorList>
    </citation>
    <scope>IDENTIFICATION</scope>
    <source>
        <strain evidence="2">cv. Jemalong A17</strain>
    </source>
</reference>
<dbReference type="Proteomes" id="UP000002051">
    <property type="component" value="Chromosome 3"/>
</dbReference>
<gene>
    <name evidence="1" type="ordered locus">MTR_3g091015</name>
</gene>
<reference evidence="1 3" key="2">
    <citation type="journal article" date="2014" name="BMC Genomics">
        <title>An improved genome release (version Mt4.0) for the model legume Medicago truncatula.</title>
        <authorList>
            <person name="Tang H."/>
            <person name="Krishnakumar V."/>
            <person name="Bidwell S."/>
            <person name="Rosen B."/>
            <person name="Chan A."/>
            <person name="Zhou S."/>
            <person name="Gentzbittel L."/>
            <person name="Childs K.L."/>
            <person name="Yandell M."/>
            <person name="Gundlach H."/>
            <person name="Mayer K.F."/>
            <person name="Schwartz D.C."/>
            <person name="Town C.D."/>
        </authorList>
    </citation>
    <scope>GENOME REANNOTATION</scope>
    <source>
        <strain evidence="1">A17</strain>
        <strain evidence="2 3">cv. Jemalong A17</strain>
    </source>
</reference>
<reference evidence="1 3" key="1">
    <citation type="journal article" date="2011" name="Nature">
        <title>The Medicago genome provides insight into the evolution of rhizobial symbioses.</title>
        <authorList>
            <person name="Young N.D."/>
            <person name="Debelle F."/>
            <person name="Oldroyd G.E."/>
            <person name="Geurts R."/>
            <person name="Cannon S.B."/>
            <person name="Udvardi M.K."/>
            <person name="Benedito V.A."/>
            <person name="Mayer K.F."/>
            <person name="Gouzy J."/>
            <person name="Schoof H."/>
            <person name="Van de Peer Y."/>
            <person name="Proost S."/>
            <person name="Cook D.R."/>
            <person name="Meyers B.C."/>
            <person name="Spannagl M."/>
            <person name="Cheung F."/>
            <person name="De Mita S."/>
            <person name="Krishnakumar V."/>
            <person name="Gundlach H."/>
            <person name="Zhou S."/>
            <person name="Mudge J."/>
            <person name="Bharti A.K."/>
            <person name="Murray J.D."/>
            <person name="Naoumkina M.A."/>
            <person name="Rosen B."/>
            <person name="Silverstein K.A."/>
            <person name="Tang H."/>
            <person name="Rombauts S."/>
            <person name="Zhao P.X."/>
            <person name="Zhou P."/>
            <person name="Barbe V."/>
            <person name="Bardou P."/>
            <person name="Bechner M."/>
            <person name="Bellec A."/>
            <person name="Berger A."/>
            <person name="Berges H."/>
            <person name="Bidwell S."/>
            <person name="Bisseling T."/>
            <person name="Choisne N."/>
            <person name="Couloux A."/>
            <person name="Denny R."/>
            <person name="Deshpande S."/>
            <person name="Dai X."/>
            <person name="Doyle J.J."/>
            <person name="Dudez A.M."/>
            <person name="Farmer A.D."/>
            <person name="Fouteau S."/>
            <person name="Franken C."/>
            <person name="Gibelin C."/>
            <person name="Gish J."/>
            <person name="Goldstein S."/>
            <person name="Gonzalez A.J."/>
            <person name="Green P.J."/>
            <person name="Hallab A."/>
            <person name="Hartog M."/>
            <person name="Hua A."/>
            <person name="Humphray S.J."/>
            <person name="Jeong D.H."/>
            <person name="Jing Y."/>
            <person name="Jocker A."/>
            <person name="Kenton S.M."/>
            <person name="Kim D.J."/>
            <person name="Klee K."/>
            <person name="Lai H."/>
            <person name="Lang C."/>
            <person name="Lin S."/>
            <person name="Macmil S.L."/>
            <person name="Magdelenat G."/>
            <person name="Matthews L."/>
            <person name="McCorrison J."/>
            <person name="Monaghan E.L."/>
            <person name="Mun J.H."/>
            <person name="Najar F.Z."/>
            <person name="Nicholson C."/>
            <person name="Noirot C."/>
            <person name="O'Bleness M."/>
            <person name="Paule C.R."/>
            <person name="Poulain J."/>
            <person name="Prion F."/>
            <person name="Qin B."/>
            <person name="Qu C."/>
            <person name="Retzel E.F."/>
            <person name="Riddle C."/>
            <person name="Sallet E."/>
            <person name="Samain S."/>
            <person name="Samson N."/>
            <person name="Sanders I."/>
            <person name="Saurat O."/>
            <person name="Scarpelli C."/>
            <person name="Schiex T."/>
            <person name="Segurens B."/>
            <person name="Severin A.J."/>
            <person name="Sherrier D.J."/>
            <person name="Shi R."/>
            <person name="Sims S."/>
            <person name="Singer S.R."/>
            <person name="Sinharoy S."/>
            <person name="Sterck L."/>
            <person name="Viollet A."/>
            <person name="Wang B.B."/>
            <person name="Wang K."/>
            <person name="Wang M."/>
            <person name="Wang X."/>
            <person name="Warfsmann J."/>
            <person name="Weissenbach J."/>
            <person name="White D.D."/>
            <person name="White J.D."/>
            <person name="Wiley G.B."/>
            <person name="Wincker P."/>
            <person name="Xing Y."/>
            <person name="Yang L."/>
            <person name="Yao Z."/>
            <person name="Ying F."/>
            <person name="Zhai J."/>
            <person name="Zhou L."/>
            <person name="Zuber A."/>
            <person name="Denarie J."/>
            <person name="Dixon R.A."/>
            <person name="May G.D."/>
            <person name="Schwartz D.C."/>
            <person name="Rogers J."/>
            <person name="Quetier F."/>
            <person name="Town C.D."/>
            <person name="Roe B.A."/>
        </authorList>
    </citation>
    <scope>NUCLEOTIDE SEQUENCE [LARGE SCALE GENOMIC DNA]</scope>
    <source>
        <strain evidence="1">A17</strain>
        <strain evidence="2 3">cv. Jemalong A17</strain>
    </source>
</reference>
<evidence type="ECO:0000313" key="2">
    <source>
        <dbReference type="EnsemblPlants" id="KEH35446"/>
    </source>
</evidence>
<organism evidence="1 3">
    <name type="scientific">Medicago truncatula</name>
    <name type="common">Barrel medic</name>
    <name type="synonym">Medicago tribuloides</name>
    <dbReference type="NCBI Taxonomy" id="3880"/>
    <lineage>
        <taxon>Eukaryota</taxon>
        <taxon>Viridiplantae</taxon>
        <taxon>Streptophyta</taxon>
        <taxon>Embryophyta</taxon>
        <taxon>Tracheophyta</taxon>
        <taxon>Spermatophyta</taxon>
        <taxon>Magnoliopsida</taxon>
        <taxon>eudicotyledons</taxon>
        <taxon>Gunneridae</taxon>
        <taxon>Pentapetalae</taxon>
        <taxon>rosids</taxon>
        <taxon>fabids</taxon>
        <taxon>Fabales</taxon>
        <taxon>Fabaceae</taxon>
        <taxon>Papilionoideae</taxon>
        <taxon>50 kb inversion clade</taxon>
        <taxon>NPAAA clade</taxon>
        <taxon>Hologalegina</taxon>
        <taxon>IRL clade</taxon>
        <taxon>Trifolieae</taxon>
        <taxon>Medicago</taxon>
    </lineage>
</organism>
<dbReference type="AlphaFoldDB" id="A0A072V188"/>
<sequence length="53" mass="6011">MLFGHSQSIRRNQELTDVFSGPEMQSLKNFPQKLGRILVDSDSDESEISSKIN</sequence>
<dbReference type="EMBL" id="CM001219">
    <property type="protein sequence ID" value="KEH35446.1"/>
    <property type="molecule type" value="Genomic_DNA"/>
</dbReference>
<dbReference type="EnsemblPlants" id="KEH35446">
    <property type="protein sequence ID" value="KEH35446"/>
    <property type="gene ID" value="MTR_3g091015"/>
</dbReference>